<feature type="region of interest" description="Disordered" evidence="2">
    <location>
        <begin position="73"/>
        <end position="93"/>
    </location>
</feature>
<reference evidence="4" key="1">
    <citation type="journal article" date="2014" name="Genome Announc.">
        <title>Draft Genome Sequence of Clostridium straminisolvens Strain JCM 21531T, Isolated from a Cellulose-Degrading Bacterial Community.</title>
        <authorList>
            <person name="Yuki M."/>
            <person name="Oshima K."/>
            <person name="Suda W."/>
            <person name="Sakamoto M."/>
            <person name="Kitamura K."/>
            <person name="Iida T."/>
            <person name="Hattori M."/>
            <person name="Ohkuma M."/>
        </authorList>
    </citation>
    <scope>NUCLEOTIDE SEQUENCE [LARGE SCALE GENOMIC DNA]</scope>
    <source>
        <strain evidence="4">JCM 21531</strain>
    </source>
</reference>
<name>W4V7B5_9FIRM</name>
<dbReference type="Pfam" id="PF00793">
    <property type="entry name" value="DAHP_synth_1"/>
    <property type="match status" value="1"/>
</dbReference>
<evidence type="ECO:0000313" key="5">
    <source>
        <dbReference type="Proteomes" id="UP000019109"/>
    </source>
</evidence>
<accession>W4V7B5</accession>
<dbReference type="Proteomes" id="UP000019109">
    <property type="component" value="Unassembled WGS sequence"/>
</dbReference>
<dbReference type="InterPro" id="IPR013785">
    <property type="entry name" value="Aldolase_TIM"/>
</dbReference>
<evidence type="ECO:0000313" key="4">
    <source>
        <dbReference type="EMBL" id="GAE89076.1"/>
    </source>
</evidence>
<keyword evidence="5" id="KW-1185">Reference proteome</keyword>
<dbReference type="GO" id="GO:0016740">
    <property type="term" value="F:transferase activity"/>
    <property type="evidence" value="ECO:0007669"/>
    <property type="project" value="UniProtKB-KW"/>
</dbReference>
<dbReference type="InterPro" id="IPR006218">
    <property type="entry name" value="DAHP1/KDSA"/>
</dbReference>
<dbReference type="EMBL" id="BAVR01000030">
    <property type="protein sequence ID" value="GAE89076.1"/>
    <property type="molecule type" value="Genomic_DNA"/>
</dbReference>
<feature type="domain" description="DAHP synthetase I/KDSA" evidence="3">
    <location>
        <begin position="30"/>
        <end position="75"/>
    </location>
</feature>
<dbReference type="STRING" id="1294263.JCM21531_2570"/>
<gene>
    <name evidence="4" type="ORF">JCM21531_2570</name>
</gene>
<dbReference type="PANTHER" id="PTHR43018:SF3">
    <property type="entry name" value="CARBOXYSOME FORMATION PROTEIN"/>
    <property type="match status" value="1"/>
</dbReference>
<organism evidence="4 5">
    <name type="scientific">Acetivibrio straminisolvens JCM 21531</name>
    <dbReference type="NCBI Taxonomy" id="1294263"/>
    <lineage>
        <taxon>Bacteria</taxon>
        <taxon>Bacillati</taxon>
        <taxon>Bacillota</taxon>
        <taxon>Clostridia</taxon>
        <taxon>Eubacteriales</taxon>
        <taxon>Oscillospiraceae</taxon>
        <taxon>Acetivibrio</taxon>
    </lineage>
</organism>
<comment type="caution">
    <text evidence="4">The sequence shown here is derived from an EMBL/GenBank/DDBJ whole genome shotgun (WGS) entry which is preliminary data.</text>
</comment>
<dbReference type="InterPro" id="IPR052899">
    <property type="entry name" value="Class-I_DAHP_synthase"/>
</dbReference>
<evidence type="ECO:0000256" key="2">
    <source>
        <dbReference type="SAM" id="MobiDB-lite"/>
    </source>
</evidence>
<dbReference type="AlphaFoldDB" id="W4V7B5"/>
<protein>
    <submittedName>
        <fullName evidence="4">2-keto-3-deoxy-D-arabino-heptulosonate-7-phosphate synthase</fullName>
    </submittedName>
</protein>
<dbReference type="Gene3D" id="3.20.20.70">
    <property type="entry name" value="Aldolase class I"/>
    <property type="match status" value="1"/>
</dbReference>
<dbReference type="PANTHER" id="PTHR43018">
    <property type="entry name" value="PHOSPHO-2-DEHYDRO-3-DEOXYHEPTONATE ALDOLASE"/>
    <property type="match status" value="1"/>
</dbReference>
<sequence>MPGVESIVPIMKPYKLAGKELKQEPTIVEVGDVRIGGNEVVVMAGPCAIENEQIYVETAKKVKAAGAKILRGGASSPVHPLMPSKAWKKTDLK</sequence>
<keyword evidence="1" id="KW-0808">Transferase</keyword>
<evidence type="ECO:0000256" key="1">
    <source>
        <dbReference type="ARBA" id="ARBA00022679"/>
    </source>
</evidence>
<proteinExistence type="predicted"/>
<evidence type="ECO:0000259" key="3">
    <source>
        <dbReference type="Pfam" id="PF00793"/>
    </source>
</evidence>
<dbReference type="SUPFAM" id="SSF51569">
    <property type="entry name" value="Aldolase"/>
    <property type="match status" value="1"/>
</dbReference>